<protein>
    <submittedName>
        <fullName evidence="2">NAD(P)H-binding protein</fullName>
    </submittedName>
</protein>
<organism evidence="2 3">
    <name type="scientific">Actinomycetospora atypica</name>
    <dbReference type="NCBI Taxonomy" id="1290095"/>
    <lineage>
        <taxon>Bacteria</taxon>
        <taxon>Bacillati</taxon>
        <taxon>Actinomycetota</taxon>
        <taxon>Actinomycetes</taxon>
        <taxon>Pseudonocardiales</taxon>
        <taxon>Pseudonocardiaceae</taxon>
        <taxon>Actinomycetospora</taxon>
    </lineage>
</organism>
<dbReference type="Gene3D" id="3.40.50.720">
    <property type="entry name" value="NAD(P)-binding Rossmann-like Domain"/>
    <property type="match status" value="1"/>
</dbReference>
<name>A0ABV9YIZ8_9PSEU</name>
<dbReference type="PANTHER" id="PTHR15020">
    <property type="entry name" value="FLAVIN REDUCTASE-RELATED"/>
    <property type="match status" value="1"/>
</dbReference>
<comment type="caution">
    <text evidence="2">The sequence shown here is derived from an EMBL/GenBank/DDBJ whole genome shotgun (WGS) entry which is preliminary data.</text>
</comment>
<keyword evidence="3" id="KW-1185">Reference proteome</keyword>
<dbReference type="InterPro" id="IPR016040">
    <property type="entry name" value="NAD(P)-bd_dom"/>
</dbReference>
<dbReference type="SUPFAM" id="SSF51735">
    <property type="entry name" value="NAD(P)-binding Rossmann-fold domains"/>
    <property type="match status" value="1"/>
</dbReference>
<sequence length="237" mass="24297">MRVVIAGGHGKIALLLAEQLAERGDSPVGLIRNPDHADDVRAAGAEPVEVDLEGTTPDRLAEHLAGADAVVFAAGAGPDSGAERKRTVDRDAALLLADAAIAAGVRRYLLVSSMGADGPPSETEDDSVWGTYLRAKSDAEKGVLARKGDLDATVLRPGRLTDEPATGRVSLQEDKVGHEEVTRADTALTLIALLDAPQTAGLVLELINGTVPLGTAVDALGGATGPSVHGDELAGDR</sequence>
<dbReference type="InterPro" id="IPR036291">
    <property type="entry name" value="NAD(P)-bd_dom_sf"/>
</dbReference>
<evidence type="ECO:0000259" key="1">
    <source>
        <dbReference type="Pfam" id="PF13460"/>
    </source>
</evidence>
<proteinExistence type="predicted"/>
<dbReference type="RefSeq" id="WP_378036143.1">
    <property type="nucleotide sequence ID" value="NZ_JBHSIV010000009.1"/>
</dbReference>
<gene>
    <name evidence="2" type="ORF">ACFPBZ_11320</name>
</gene>
<dbReference type="Pfam" id="PF13460">
    <property type="entry name" value="NAD_binding_10"/>
    <property type="match status" value="1"/>
</dbReference>
<dbReference type="EMBL" id="JBHSIV010000009">
    <property type="protein sequence ID" value="MFC5062798.1"/>
    <property type="molecule type" value="Genomic_DNA"/>
</dbReference>
<evidence type="ECO:0000313" key="2">
    <source>
        <dbReference type="EMBL" id="MFC5062798.1"/>
    </source>
</evidence>
<accession>A0ABV9YIZ8</accession>
<reference evidence="3" key="1">
    <citation type="journal article" date="2019" name="Int. J. Syst. Evol. Microbiol.">
        <title>The Global Catalogue of Microorganisms (GCM) 10K type strain sequencing project: providing services to taxonomists for standard genome sequencing and annotation.</title>
        <authorList>
            <consortium name="The Broad Institute Genomics Platform"/>
            <consortium name="The Broad Institute Genome Sequencing Center for Infectious Disease"/>
            <person name="Wu L."/>
            <person name="Ma J."/>
        </authorList>
    </citation>
    <scope>NUCLEOTIDE SEQUENCE [LARGE SCALE GENOMIC DNA]</scope>
    <source>
        <strain evidence="3">CGMCC 4.7093</strain>
    </source>
</reference>
<dbReference type="PANTHER" id="PTHR15020:SF50">
    <property type="entry name" value="UPF0659 PROTEIN YMR090W"/>
    <property type="match status" value="1"/>
</dbReference>
<evidence type="ECO:0000313" key="3">
    <source>
        <dbReference type="Proteomes" id="UP001595947"/>
    </source>
</evidence>
<feature type="domain" description="NAD(P)-binding" evidence="1">
    <location>
        <begin position="7"/>
        <end position="197"/>
    </location>
</feature>
<dbReference type="Proteomes" id="UP001595947">
    <property type="component" value="Unassembled WGS sequence"/>
</dbReference>